<keyword evidence="2" id="KW-1185">Reference proteome</keyword>
<protein>
    <submittedName>
        <fullName evidence="1">Uncharacterized protein</fullName>
    </submittedName>
</protein>
<name>A0A8J3BY53_9ACTN</name>
<sequence>MHPRGNPRVLRRTIIATTGAARSSGFRRGAVSYNSAAMAFASSTSGPGNGTKIA</sequence>
<reference evidence="1" key="1">
    <citation type="journal article" date="2014" name="Int. J. Syst. Evol. Microbiol.">
        <title>Complete genome sequence of Corynebacterium casei LMG S-19264T (=DSM 44701T), isolated from a smear-ripened cheese.</title>
        <authorList>
            <consortium name="US DOE Joint Genome Institute (JGI-PGF)"/>
            <person name="Walter F."/>
            <person name="Albersmeier A."/>
            <person name="Kalinowski J."/>
            <person name="Ruckert C."/>
        </authorList>
    </citation>
    <scope>NUCLEOTIDE SEQUENCE</scope>
    <source>
        <strain evidence="1">CGMCC 4.7299</strain>
    </source>
</reference>
<accession>A0A8J3BY53</accession>
<organism evidence="1 2">
    <name type="scientific">Mangrovihabitans endophyticus</name>
    <dbReference type="NCBI Taxonomy" id="1751298"/>
    <lineage>
        <taxon>Bacteria</taxon>
        <taxon>Bacillati</taxon>
        <taxon>Actinomycetota</taxon>
        <taxon>Actinomycetes</taxon>
        <taxon>Micromonosporales</taxon>
        <taxon>Micromonosporaceae</taxon>
        <taxon>Mangrovihabitans</taxon>
    </lineage>
</organism>
<reference evidence="1" key="2">
    <citation type="submission" date="2020-09" db="EMBL/GenBank/DDBJ databases">
        <authorList>
            <person name="Sun Q."/>
            <person name="Zhou Y."/>
        </authorList>
    </citation>
    <scope>NUCLEOTIDE SEQUENCE</scope>
    <source>
        <strain evidence="1">CGMCC 4.7299</strain>
    </source>
</reference>
<proteinExistence type="predicted"/>
<comment type="caution">
    <text evidence="1">The sequence shown here is derived from an EMBL/GenBank/DDBJ whole genome shotgun (WGS) entry which is preliminary data.</text>
</comment>
<dbReference type="AlphaFoldDB" id="A0A8J3BY53"/>
<evidence type="ECO:0000313" key="2">
    <source>
        <dbReference type="Proteomes" id="UP000656042"/>
    </source>
</evidence>
<dbReference type="Proteomes" id="UP000656042">
    <property type="component" value="Unassembled WGS sequence"/>
</dbReference>
<gene>
    <name evidence="1" type="ORF">GCM10012284_21870</name>
</gene>
<evidence type="ECO:0000313" key="1">
    <source>
        <dbReference type="EMBL" id="GGK87435.1"/>
    </source>
</evidence>
<dbReference type="EMBL" id="BMMX01000006">
    <property type="protein sequence ID" value="GGK87435.1"/>
    <property type="molecule type" value="Genomic_DNA"/>
</dbReference>